<evidence type="ECO:0000256" key="2">
    <source>
        <dbReference type="ARBA" id="ARBA00022676"/>
    </source>
</evidence>
<evidence type="ECO:0000256" key="4">
    <source>
        <dbReference type="SAM" id="Coils"/>
    </source>
</evidence>
<name>A0ABV4E840_9GAMM</name>
<dbReference type="InterPro" id="IPR029044">
    <property type="entry name" value="Nucleotide-diphossugar_trans"/>
</dbReference>
<comment type="similarity">
    <text evidence="1">Belongs to the glycosyltransferase 2 family.</text>
</comment>
<protein>
    <submittedName>
        <fullName evidence="6">Glycosyltransferase</fullName>
    </submittedName>
</protein>
<keyword evidence="4" id="KW-0175">Coiled coil</keyword>
<reference evidence="6 7" key="1">
    <citation type="submission" date="2024-07" db="EMBL/GenBank/DDBJ databases">
        <authorList>
            <person name="Hebao G."/>
        </authorList>
    </citation>
    <scope>NUCLEOTIDE SEQUENCE [LARGE SCALE GENOMIC DNA]</scope>
    <source>
        <strain evidence="6 7">ACCC 02193</strain>
    </source>
</reference>
<accession>A0ABV4E840</accession>
<keyword evidence="7" id="KW-1185">Reference proteome</keyword>
<dbReference type="RefSeq" id="WP_253460107.1">
    <property type="nucleotide sequence ID" value="NZ_JBGFFX010000006.1"/>
</dbReference>
<keyword evidence="3" id="KW-0808">Transferase</keyword>
<proteinExistence type="inferred from homology"/>
<evidence type="ECO:0000256" key="3">
    <source>
        <dbReference type="ARBA" id="ARBA00022679"/>
    </source>
</evidence>
<evidence type="ECO:0000256" key="1">
    <source>
        <dbReference type="ARBA" id="ARBA00006739"/>
    </source>
</evidence>
<dbReference type="Gene3D" id="3.90.550.10">
    <property type="entry name" value="Spore Coat Polysaccharide Biosynthesis Protein SpsA, Chain A"/>
    <property type="match status" value="1"/>
</dbReference>
<feature type="coiled-coil region" evidence="4">
    <location>
        <begin position="22"/>
        <end position="84"/>
    </location>
</feature>
<dbReference type="Gene3D" id="3.40.50.2000">
    <property type="entry name" value="Glycogen Phosphorylase B"/>
    <property type="match status" value="1"/>
</dbReference>
<keyword evidence="2" id="KW-0328">Glycosyltransferase</keyword>
<evidence type="ECO:0000313" key="7">
    <source>
        <dbReference type="Proteomes" id="UP001565243"/>
    </source>
</evidence>
<organism evidence="6 7">
    <name type="scientific">Erwinia aeris</name>
    <dbReference type="NCBI Taxonomy" id="3239803"/>
    <lineage>
        <taxon>Bacteria</taxon>
        <taxon>Pseudomonadati</taxon>
        <taxon>Pseudomonadota</taxon>
        <taxon>Gammaproteobacteria</taxon>
        <taxon>Enterobacterales</taxon>
        <taxon>Erwiniaceae</taxon>
        <taxon>Erwinia</taxon>
    </lineage>
</organism>
<dbReference type="Proteomes" id="UP001565243">
    <property type="component" value="Unassembled WGS sequence"/>
</dbReference>
<gene>
    <name evidence="6" type="ORF">AB6T85_11675</name>
</gene>
<evidence type="ECO:0000313" key="6">
    <source>
        <dbReference type="EMBL" id="MEY8771081.1"/>
    </source>
</evidence>
<feature type="domain" description="Glycosyltransferase 2-like" evidence="5">
    <location>
        <begin position="102"/>
        <end position="217"/>
    </location>
</feature>
<sequence length="832" mass="93749">MNDNDKGSLASDIENGVKDRKIKELTSSIAALQNTIAMLEANRVETQAGHIASANDHSTLEAENQTLKEQVAALITQLDEVQASHRKALARNEIDLSKTVDVIVPVYAGLEETQECIESTLASIPDWAQLVVINDCSPEPELTEWLRARSSNDEFILLENETNLGFVATVNRGMQLHLRNDVLLLNSDVEVANDWLERIKDAAYSKERVGSITPFSNNATICSFPNFCEDNELLLGLDVKALDDHFSSYGTQDNLVEIPTGIGFCMYIRRDCLNQVGYFDVETFGRGYGEENDWCQRADKLGWKNYHQLNVFAYHKGGVSFAGEQSPRKIKAMELLSELHPNYTADVMSFIAADPAKKARQQMMARIIATTPVPKVLLVSHKMGGGVVTHLNELIAHYKNKVHFLLLSPGEKENTYALALTAEGAANKDRIIFDLDQGTDKLIDLLTFVGVGNIHYHHIMGFSKEILALHEKLKCSYDITVHDYFLINGNPTLTDRNGRFCGDDLTTMDQLCIEHYPVPMYMPLEDYRKHVAVWLQGAQRVIFPSIDTQARYANVYDAKNYNAVSAWHIDHHVKQLDVPVKAPQPSRNLNVLIIGAISKEKGAVLLEETAVALNGHPVKFTLMGYAFRPLHSAINTLGGYSDADIEKIIEEVKPDVVWYPAQWPETYSYTLSIALENSLPVIVPNIGAFPERVNERQYSRVIQWDMAIPALKEFFLSLAADPALLNNGENKHNILDDKGIKLNKGFYQAEYLNPEWQRKGKLGIIDYKTLINHVEVTRVISDQLSQKEVYLAKLWKLIQLPGVKVVARLIPYRLQRYVKRRLSNRAIHEIVK</sequence>
<evidence type="ECO:0000259" key="5">
    <source>
        <dbReference type="Pfam" id="PF00535"/>
    </source>
</evidence>
<dbReference type="Pfam" id="PF00535">
    <property type="entry name" value="Glycos_transf_2"/>
    <property type="match status" value="1"/>
</dbReference>
<comment type="caution">
    <text evidence="6">The sequence shown here is derived from an EMBL/GenBank/DDBJ whole genome shotgun (WGS) entry which is preliminary data.</text>
</comment>
<dbReference type="EMBL" id="JBGFFX010000006">
    <property type="protein sequence ID" value="MEY8771081.1"/>
    <property type="molecule type" value="Genomic_DNA"/>
</dbReference>
<dbReference type="PANTHER" id="PTHR43179:SF12">
    <property type="entry name" value="GALACTOFURANOSYLTRANSFERASE GLFT2"/>
    <property type="match status" value="1"/>
</dbReference>
<dbReference type="SUPFAM" id="SSF53448">
    <property type="entry name" value="Nucleotide-diphospho-sugar transferases"/>
    <property type="match status" value="1"/>
</dbReference>
<dbReference type="InterPro" id="IPR001173">
    <property type="entry name" value="Glyco_trans_2-like"/>
</dbReference>
<dbReference type="PANTHER" id="PTHR43179">
    <property type="entry name" value="RHAMNOSYLTRANSFERASE WBBL"/>
    <property type="match status" value="1"/>
</dbReference>
<dbReference type="SUPFAM" id="SSF53756">
    <property type="entry name" value="UDP-Glycosyltransferase/glycogen phosphorylase"/>
    <property type="match status" value="1"/>
</dbReference>